<gene>
    <name evidence="1" type="ORF">IQ251_03175</name>
</gene>
<sequence>MRRMTTGLALATGIAVSTVAPGIATAVQEEPARAPDVRCDTRKMPDRDHSKYAKLFKENSTLILDGPNCTPVGQGQKSHRVDLHCYTTQWTYLRNAETNVEGWVRNDMLDELPHEDATCPI</sequence>
<dbReference type="Proteomes" id="UP000598360">
    <property type="component" value="Unassembled WGS sequence"/>
</dbReference>
<dbReference type="EMBL" id="JADEYC010000005">
    <property type="protein sequence ID" value="MBE9373443.1"/>
    <property type="molecule type" value="Genomic_DNA"/>
</dbReference>
<organism evidence="1 2">
    <name type="scientific">Saccharopolyspora montiporae</name>
    <dbReference type="NCBI Taxonomy" id="2781240"/>
    <lineage>
        <taxon>Bacteria</taxon>
        <taxon>Bacillati</taxon>
        <taxon>Actinomycetota</taxon>
        <taxon>Actinomycetes</taxon>
        <taxon>Pseudonocardiales</taxon>
        <taxon>Pseudonocardiaceae</taxon>
        <taxon>Saccharopolyspora</taxon>
    </lineage>
</organism>
<evidence type="ECO:0008006" key="3">
    <source>
        <dbReference type="Google" id="ProtNLM"/>
    </source>
</evidence>
<evidence type="ECO:0000313" key="2">
    <source>
        <dbReference type="Proteomes" id="UP000598360"/>
    </source>
</evidence>
<name>A0A929B950_9PSEU</name>
<accession>A0A929B950</accession>
<comment type="caution">
    <text evidence="1">The sequence shown here is derived from an EMBL/GenBank/DDBJ whole genome shotgun (WGS) entry which is preliminary data.</text>
</comment>
<evidence type="ECO:0000313" key="1">
    <source>
        <dbReference type="EMBL" id="MBE9373443.1"/>
    </source>
</evidence>
<proteinExistence type="predicted"/>
<keyword evidence="2" id="KW-1185">Reference proteome</keyword>
<reference evidence="1" key="1">
    <citation type="submission" date="2020-10" db="EMBL/GenBank/DDBJ databases">
        <title>Diversity and distribution of actinomycetes associated with coral in the coast of Hainan.</title>
        <authorList>
            <person name="Li F."/>
        </authorList>
    </citation>
    <scope>NUCLEOTIDE SEQUENCE</scope>
    <source>
        <strain evidence="1">HNM0983</strain>
    </source>
</reference>
<dbReference type="RefSeq" id="WP_193926886.1">
    <property type="nucleotide sequence ID" value="NZ_JADEYC010000005.1"/>
</dbReference>
<dbReference type="AlphaFoldDB" id="A0A929B950"/>
<protein>
    <recommendedName>
        <fullName evidence="3">SH3 domain-containing protein</fullName>
    </recommendedName>
</protein>